<sequence>MIKPLTLLLSAALSHSVIADTSMTEVLDEHGIVGCKPQLEALADSVIGENEHRLHLYQPKRHADKYPFSVTGIISYRDQEAQIEFNASPMIEGGCEVSYVESFALPETCVKIREEVFKKWKFVGRLSDKSFFLHHKKELARNATLTSINSGAACLITRRDSGI</sequence>
<dbReference type="Proteomes" id="UP001481413">
    <property type="component" value="Unassembled WGS sequence"/>
</dbReference>
<feature type="chain" id="PRO_5046022551" evidence="1">
    <location>
        <begin position="20"/>
        <end position="163"/>
    </location>
</feature>
<reference evidence="2 3" key="1">
    <citation type="submission" date="2024-04" db="EMBL/GenBank/DDBJ databases">
        <title>Draft genome sequence of Thalassolituus maritimus NBRC 116585.</title>
        <authorList>
            <person name="Miyakawa T."/>
            <person name="Kusuya Y."/>
            <person name="Miura T."/>
        </authorList>
    </citation>
    <scope>NUCLEOTIDE SEQUENCE [LARGE SCALE GENOMIC DNA]</scope>
    <source>
        <strain evidence="2 3">5NW40-0001</strain>
    </source>
</reference>
<evidence type="ECO:0000313" key="2">
    <source>
        <dbReference type="EMBL" id="GAA6143931.1"/>
    </source>
</evidence>
<evidence type="ECO:0000313" key="3">
    <source>
        <dbReference type="Proteomes" id="UP001481413"/>
    </source>
</evidence>
<gene>
    <name evidence="2" type="ORF">NBRC116585_00480</name>
</gene>
<accession>A0ABP9ZUW8</accession>
<dbReference type="EMBL" id="BAABWH010000001">
    <property type="protein sequence ID" value="GAA6143931.1"/>
    <property type="molecule type" value="Genomic_DNA"/>
</dbReference>
<dbReference type="RefSeq" id="WP_353292885.1">
    <property type="nucleotide sequence ID" value="NZ_BAABWH010000001.1"/>
</dbReference>
<evidence type="ECO:0000256" key="1">
    <source>
        <dbReference type="SAM" id="SignalP"/>
    </source>
</evidence>
<name>A0ABP9ZUW8_9GAMM</name>
<protein>
    <submittedName>
        <fullName evidence="2">Uncharacterized protein</fullName>
    </submittedName>
</protein>
<proteinExistence type="predicted"/>
<feature type="signal peptide" evidence="1">
    <location>
        <begin position="1"/>
        <end position="19"/>
    </location>
</feature>
<keyword evidence="3" id="KW-1185">Reference proteome</keyword>
<comment type="caution">
    <text evidence="2">The sequence shown here is derived from an EMBL/GenBank/DDBJ whole genome shotgun (WGS) entry which is preliminary data.</text>
</comment>
<keyword evidence="1" id="KW-0732">Signal</keyword>
<organism evidence="2 3">
    <name type="scientific">Thalassolituus maritimus</name>
    <dbReference type="NCBI Taxonomy" id="484498"/>
    <lineage>
        <taxon>Bacteria</taxon>
        <taxon>Pseudomonadati</taxon>
        <taxon>Pseudomonadota</taxon>
        <taxon>Gammaproteobacteria</taxon>
        <taxon>Oceanospirillales</taxon>
        <taxon>Oceanospirillaceae</taxon>
        <taxon>Thalassolituus</taxon>
    </lineage>
</organism>